<protein>
    <recommendedName>
        <fullName evidence="6">Peptidyl-tRNA hydrolase</fullName>
    </recommendedName>
</protein>
<dbReference type="RefSeq" id="XP_038063821.1">
    <property type="nucleotide sequence ID" value="XM_038207893.1"/>
</dbReference>
<evidence type="ECO:0000256" key="3">
    <source>
        <dbReference type="ARBA" id="ARBA00022884"/>
    </source>
</evidence>
<dbReference type="GO" id="GO:0004045">
    <property type="term" value="F:peptidyl-tRNA hydrolase activity"/>
    <property type="evidence" value="ECO:0007669"/>
    <property type="project" value="InterPro"/>
</dbReference>
<evidence type="ECO:0000256" key="2">
    <source>
        <dbReference type="ARBA" id="ARBA00022801"/>
    </source>
</evidence>
<sequence>MIAASRTRLITVKSVKRFHFLSKKATTMQISTDVEFSSQFMVVGLGNHSMPASRHSIGMATIDRLCRHLKATWSKDRDCQGDIAMATLADQHRLILLKPRLLMNINGRSVVKTARKYQVASCNVYLLHDDLDRAFGKFSIKEGGSAGGHNGVKSAIAALGTDVMPRLRIGIGRPTNRNAVTDYVLSGFSIQEKERLPPILEECVLTLLDHINKRAEKT</sequence>
<proteinExistence type="predicted"/>
<dbReference type="GeneID" id="119734395"/>
<accession>A0A914AJU3</accession>
<keyword evidence="5" id="KW-1185">Reference proteome</keyword>
<organism evidence="4 5">
    <name type="scientific">Patiria miniata</name>
    <name type="common">Bat star</name>
    <name type="synonym">Asterina miniata</name>
    <dbReference type="NCBI Taxonomy" id="46514"/>
    <lineage>
        <taxon>Eukaryota</taxon>
        <taxon>Metazoa</taxon>
        <taxon>Echinodermata</taxon>
        <taxon>Eleutherozoa</taxon>
        <taxon>Asterozoa</taxon>
        <taxon>Asteroidea</taxon>
        <taxon>Valvatacea</taxon>
        <taxon>Valvatida</taxon>
        <taxon>Asterinidae</taxon>
        <taxon>Patiria</taxon>
    </lineage>
</organism>
<dbReference type="NCBIfam" id="TIGR00447">
    <property type="entry name" value="pth"/>
    <property type="match status" value="1"/>
</dbReference>
<dbReference type="GO" id="GO:0000049">
    <property type="term" value="F:tRNA binding"/>
    <property type="evidence" value="ECO:0007669"/>
    <property type="project" value="UniProtKB-KW"/>
</dbReference>
<dbReference type="InterPro" id="IPR036416">
    <property type="entry name" value="Pept_tRNA_hydro_sf"/>
</dbReference>
<dbReference type="CDD" id="cd00462">
    <property type="entry name" value="PTH"/>
    <property type="match status" value="1"/>
</dbReference>
<dbReference type="OrthoDB" id="1711136at2759"/>
<dbReference type="InterPro" id="IPR001328">
    <property type="entry name" value="Pept_tRNA_hydro"/>
</dbReference>
<evidence type="ECO:0000313" key="4">
    <source>
        <dbReference type="EnsemblMetazoa" id="XP_038063821.1"/>
    </source>
</evidence>
<evidence type="ECO:0000256" key="1">
    <source>
        <dbReference type="ARBA" id="ARBA00022555"/>
    </source>
</evidence>
<keyword evidence="3" id="KW-0694">RNA-binding</keyword>
<dbReference type="PANTHER" id="PTHR17224:SF1">
    <property type="entry name" value="PEPTIDYL-TRNA HYDROLASE"/>
    <property type="match status" value="1"/>
</dbReference>
<dbReference type="AlphaFoldDB" id="A0A914AJU3"/>
<dbReference type="SUPFAM" id="SSF53178">
    <property type="entry name" value="Peptidyl-tRNA hydrolase-like"/>
    <property type="match status" value="1"/>
</dbReference>
<dbReference type="Gene3D" id="3.40.50.1470">
    <property type="entry name" value="Peptidyl-tRNA hydrolase"/>
    <property type="match status" value="1"/>
</dbReference>
<dbReference type="PANTHER" id="PTHR17224">
    <property type="entry name" value="PEPTIDYL-TRNA HYDROLASE"/>
    <property type="match status" value="1"/>
</dbReference>
<name>A0A914AJU3_PATMI</name>
<evidence type="ECO:0008006" key="6">
    <source>
        <dbReference type="Google" id="ProtNLM"/>
    </source>
</evidence>
<reference evidence="4" key="1">
    <citation type="submission" date="2022-11" db="UniProtKB">
        <authorList>
            <consortium name="EnsemblMetazoa"/>
        </authorList>
    </citation>
    <scope>IDENTIFICATION</scope>
</reference>
<keyword evidence="1" id="KW-0820">tRNA-binding</keyword>
<dbReference type="OMA" id="PNTYMNL"/>
<dbReference type="EnsemblMetazoa" id="XM_038207893.1">
    <property type="protein sequence ID" value="XP_038063821.1"/>
    <property type="gene ID" value="LOC119734395"/>
</dbReference>
<dbReference type="Pfam" id="PF01195">
    <property type="entry name" value="Pept_tRNA_hydro"/>
    <property type="match status" value="1"/>
</dbReference>
<evidence type="ECO:0000313" key="5">
    <source>
        <dbReference type="Proteomes" id="UP000887568"/>
    </source>
</evidence>
<keyword evidence="2" id="KW-0378">Hydrolase</keyword>
<dbReference type="Proteomes" id="UP000887568">
    <property type="component" value="Unplaced"/>
</dbReference>